<dbReference type="OrthoDB" id="1491239at2"/>
<evidence type="ECO:0000313" key="2">
    <source>
        <dbReference type="EMBL" id="KEZ92011.1"/>
    </source>
</evidence>
<name>A0A084JSS7_NONUL</name>
<sequence>MIRSILIVLVACTCFTGMAQQRTSSPYSFFGLGQQTFKGTIENRSMGGIRTYSDSIHVNLRNPASYGNLRITTYTVGAVHTETWAETNTANETYDNTTIEYVSIGIPVSQKAAFGFGLVPFQSVGYELGTLTEDIYTNFKGEGSLNRAYFGFGYKPFKGFNVGGELRYNFGQETNSSSVVLADVQYGTNELNETDFSGVSYNFGLHYNGTFNDKYEFQASATYSPESDITGDNNRTLSTISLTGPSTEIIVNSEEFDIPREKFKLPSEISLGIGIGERLKWFAAAEYTLQGTSSTTNRSFAPATATFTDAASYKLGGYFIPDYNSISSYWKRATYRAGIRFEETGLQLNGEDITEFGISFGMGIPVGQTRAFSNANIGLEYGQRGTTSNGLVKEDFFSISLGLSLNDRWFQKRKYN</sequence>
<dbReference type="AlphaFoldDB" id="A0A084JSS7"/>
<evidence type="ECO:0000313" key="3">
    <source>
        <dbReference type="EMBL" id="PRX14839.1"/>
    </source>
</evidence>
<dbReference type="EMBL" id="PVNA01000001">
    <property type="protein sequence ID" value="PRX14839.1"/>
    <property type="molecule type" value="Genomic_DNA"/>
</dbReference>
<comment type="caution">
    <text evidence="2">The sequence shown here is derived from an EMBL/GenBank/DDBJ whole genome shotgun (WGS) entry which is preliminary data.</text>
</comment>
<keyword evidence="5" id="KW-1185">Reference proteome</keyword>
<dbReference type="Proteomes" id="UP000028531">
    <property type="component" value="Unassembled WGS sequence"/>
</dbReference>
<accession>A0A084JSS7</accession>
<evidence type="ECO:0000313" key="4">
    <source>
        <dbReference type="Proteomes" id="UP000028531"/>
    </source>
</evidence>
<dbReference type="Gene3D" id="2.40.160.60">
    <property type="entry name" value="Outer membrane protein transport protein (OMPP1/FadL/TodX)"/>
    <property type="match status" value="1"/>
</dbReference>
<reference evidence="3 5" key="2">
    <citation type="submission" date="2018-03" db="EMBL/GenBank/DDBJ databases">
        <title>Genomic Encyclopedia of Archaeal and Bacterial Type Strains, Phase II (KMG-II): from individual species to whole genera.</title>
        <authorList>
            <person name="Goeker M."/>
        </authorList>
    </citation>
    <scope>NUCLEOTIDE SEQUENCE [LARGE SCALE GENOMIC DNA]</scope>
    <source>
        <strain evidence="3 5">DSM 22727</strain>
    </source>
</reference>
<reference evidence="2 4" key="1">
    <citation type="submission" date="2014-07" db="EMBL/GenBank/DDBJ databases">
        <title>Draft genome sequence of Nonlabens ulvanivorans, an ulvan degrading bacterium.</title>
        <authorList>
            <person name="Kopel M."/>
            <person name="Helbert W."/>
            <person name="Henrissat B."/>
            <person name="Doniger T."/>
            <person name="Banin E."/>
        </authorList>
    </citation>
    <scope>NUCLEOTIDE SEQUENCE [LARGE SCALE GENOMIC DNA]</scope>
    <source>
        <strain evidence="2 4">PLR</strain>
    </source>
</reference>
<evidence type="ECO:0000256" key="1">
    <source>
        <dbReference type="SAM" id="SignalP"/>
    </source>
</evidence>
<gene>
    <name evidence="2" type="ORF">IL45_07620</name>
    <name evidence="3" type="ORF">LY02_00048</name>
</gene>
<feature type="chain" id="PRO_5001777441" evidence="1">
    <location>
        <begin position="20"/>
        <end position="416"/>
    </location>
</feature>
<protein>
    <submittedName>
        <fullName evidence="2">Membrane protein</fullName>
    </submittedName>
</protein>
<organism evidence="2 4">
    <name type="scientific">Nonlabens ulvanivorans</name>
    <name type="common">Persicivirga ulvanivorans</name>
    <dbReference type="NCBI Taxonomy" id="906888"/>
    <lineage>
        <taxon>Bacteria</taxon>
        <taxon>Pseudomonadati</taxon>
        <taxon>Bacteroidota</taxon>
        <taxon>Flavobacteriia</taxon>
        <taxon>Flavobacteriales</taxon>
        <taxon>Flavobacteriaceae</taxon>
        <taxon>Nonlabens</taxon>
    </lineage>
</organism>
<evidence type="ECO:0000313" key="5">
    <source>
        <dbReference type="Proteomes" id="UP000239997"/>
    </source>
</evidence>
<dbReference type="RefSeq" id="WP_036582304.1">
    <property type="nucleotide sequence ID" value="NZ_JPJI01000032.1"/>
</dbReference>
<keyword evidence="1" id="KW-0732">Signal</keyword>
<dbReference type="Proteomes" id="UP000239997">
    <property type="component" value="Unassembled WGS sequence"/>
</dbReference>
<proteinExistence type="predicted"/>
<dbReference type="EMBL" id="JPJI01000032">
    <property type="protein sequence ID" value="KEZ92011.1"/>
    <property type="molecule type" value="Genomic_DNA"/>
</dbReference>
<feature type="signal peptide" evidence="1">
    <location>
        <begin position="1"/>
        <end position="19"/>
    </location>
</feature>